<feature type="transmembrane region" description="Helical" evidence="6">
    <location>
        <begin position="543"/>
        <end position="565"/>
    </location>
</feature>
<keyword evidence="4 6" id="KW-1133">Transmembrane helix</keyword>
<dbReference type="GO" id="GO:0022857">
    <property type="term" value="F:transmembrane transporter activity"/>
    <property type="evidence" value="ECO:0007669"/>
    <property type="project" value="InterPro"/>
</dbReference>
<gene>
    <name evidence="7" type="ORF">E0H50_15755</name>
</gene>
<dbReference type="PANTHER" id="PTHR23513:SF11">
    <property type="entry name" value="STAPHYLOFERRIN A TRANSPORTER"/>
    <property type="match status" value="1"/>
</dbReference>
<dbReference type="PANTHER" id="PTHR23513">
    <property type="entry name" value="INTEGRAL MEMBRANE EFFLUX PROTEIN-RELATED"/>
    <property type="match status" value="1"/>
</dbReference>
<dbReference type="SUPFAM" id="SSF103473">
    <property type="entry name" value="MFS general substrate transporter"/>
    <property type="match status" value="1"/>
</dbReference>
<evidence type="ECO:0000256" key="4">
    <source>
        <dbReference type="ARBA" id="ARBA00022989"/>
    </source>
</evidence>
<dbReference type="InterPro" id="IPR011701">
    <property type="entry name" value="MFS"/>
</dbReference>
<dbReference type="Pfam" id="PF07690">
    <property type="entry name" value="MFS_1"/>
    <property type="match status" value="1"/>
</dbReference>
<dbReference type="AlphaFoldDB" id="A0A4R0IJ13"/>
<comment type="caution">
    <text evidence="7">The sequence shown here is derived from an EMBL/GenBank/DDBJ whole genome shotgun (WGS) entry which is preliminary data.</text>
</comment>
<evidence type="ECO:0000313" key="7">
    <source>
        <dbReference type="EMBL" id="TCC33431.1"/>
    </source>
</evidence>
<dbReference type="Proteomes" id="UP000292695">
    <property type="component" value="Unassembled WGS sequence"/>
</dbReference>
<evidence type="ECO:0000313" key="8">
    <source>
        <dbReference type="Proteomes" id="UP000292695"/>
    </source>
</evidence>
<dbReference type="GO" id="GO:0005886">
    <property type="term" value="C:plasma membrane"/>
    <property type="evidence" value="ECO:0007669"/>
    <property type="project" value="UniProtKB-SubCell"/>
</dbReference>
<proteinExistence type="predicted"/>
<dbReference type="InterPro" id="IPR036259">
    <property type="entry name" value="MFS_trans_sf"/>
</dbReference>
<accession>A0A4R0IJ13</accession>
<feature type="transmembrane region" description="Helical" evidence="6">
    <location>
        <begin position="400"/>
        <end position="423"/>
    </location>
</feature>
<organism evidence="7 8">
    <name type="scientific">Kribbella sindirgiensis</name>
    <dbReference type="NCBI Taxonomy" id="1124744"/>
    <lineage>
        <taxon>Bacteria</taxon>
        <taxon>Bacillati</taxon>
        <taxon>Actinomycetota</taxon>
        <taxon>Actinomycetes</taxon>
        <taxon>Propionibacteriales</taxon>
        <taxon>Kribbellaceae</taxon>
        <taxon>Kribbella</taxon>
    </lineage>
</organism>
<evidence type="ECO:0000256" key="6">
    <source>
        <dbReference type="SAM" id="Phobius"/>
    </source>
</evidence>
<reference evidence="7 8" key="1">
    <citation type="submission" date="2019-02" db="EMBL/GenBank/DDBJ databases">
        <title>Kribbella capetownensis sp. nov. and Kribbella speibonae sp. nov., isolated from soil.</title>
        <authorList>
            <person name="Curtis S.M."/>
            <person name="Norton I."/>
            <person name="Everest G.J."/>
            <person name="Meyers P.R."/>
        </authorList>
    </citation>
    <scope>NUCLEOTIDE SEQUENCE [LARGE SCALE GENOMIC DNA]</scope>
    <source>
        <strain evidence="7 8">DSM 27082</strain>
    </source>
</reference>
<feature type="transmembrane region" description="Helical" evidence="6">
    <location>
        <begin position="284"/>
        <end position="309"/>
    </location>
</feature>
<evidence type="ECO:0000256" key="2">
    <source>
        <dbReference type="ARBA" id="ARBA00022475"/>
    </source>
</evidence>
<name>A0A4R0IJ13_9ACTN</name>
<keyword evidence="2" id="KW-1003">Cell membrane</keyword>
<feature type="transmembrane region" description="Helical" evidence="6">
    <location>
        <begin position="226"/>
        <end position="247"/>
    </location>
</feature>
<evidence type="ECO:0000256" key="1">
    <source>
        <dbReference type="ARBA" id="ARBA00004651"/>
    </source>
</evidence>
<feature type="transmembrane region" description="Helical" evidence="6">
    <location>
        <begin position="429"/>
        <end position="449"/>
    </location>
</feature>
<dbReference type="CDD" id="cd06173">
    <property type="entry name" value="MFS_MefA_like"/>
    <property type="match status" value="1"/>
</dbReference>
<keyword evidence="5 6" id="KW-0472">Membrane</keyword>
<keyword evidence="8" id="KW-1185">Reference proteome</keyword>
<feature type="transmembrane region" description="Helical" evidence="6">
    <location>
        <begin position="321"/>
        <end position="342"/>
    </location>
</feature>
<evidence type="ECO:0000256" key="5">
    <source>
        <dbReference type="ARBA" id="ARBA00023136"/>
    </source>
</evidence>
<keyword evidence="3 6" id="KW-0812">Transmembrane</keyword>
<comment type="subcellular location">
    <subcellularLocation>
        <location evidence="1">Cell membrane</location>
        <topology evidence="1">Multi-pass membrane protein</topology>
    </subcellularLocation>
</comment>
<sequence>MSSSRTRLISGQSGLIRVSHALSISSASRSRVPARSSSILSISGAPGFFNSSRERISSVRTVSSGVLRTRAISVANFARDAFGGGVRKSGVNPTRGCTAFSPRRSSCAADSRRAAIQSPYNGRCFDPFSTRTADIVSHNGDAPNRHRNVSACVNRSTVTSLNFRPQPKLYAASPEPVHARRVRSYRAVLSLPGLRAVYAAHTVSMLGTVAAQVALSILIFERTGSPLLSALVLACSFLPYAVSGVLFSSIADRFPARRVLVACDVVSAAAIGLMLIPGMPVGGLLGLLVVTGLVAPVFAGARAASLAHLLPTDLFPVGRSLLRAISQVAVLTGFALGGIAVAVVGANWLLALDAVTFVASAVLIATGTPYTPPGERKSNTVRDSWTGLQFLFAKAKLRNLILLTWVAPAFSSVPDGLAVAYTAQVGTAAAAAGALFTGYAVGSVLGELVVARFTPSARRRLVVPFLLISQLPAIAFLTTPPIPVAAVLLAISGTGYAFNQGIDPLILQHADPAYRGRLFTVQTSGLMAIQGVSIALGGVVGSFLAPNLTMAAAGILGTTITLLIARQALTKEPRRPVTVVL</sequence>
<dbReference type="Gene3D" id="1.20.1250.20">
    <property type="entry name" value="MFS general substrate transporter like domains"/>
    <property type="match status" value="1"/>
</dbReference>
<feature type="transmembrane region" description="Helical" evidence="6">
    <location>
        <begin position="196"/>
        <end position="220"/>
    </location>
</feature>
<feature type="transmembrane region" description="Helical" evidence="6">
    <location>
        <begin position="259"/>
        <end position="278"/>
    </location>
</feature>
<dbReference type="EMBL" id="SJKA01000005">
    <property type="protein sequence ID" value="TCC33431.1"/>
    <property type="molecule type" value="Genomic_DNA"/>
</dbReference>
<dbReference type="OrthoDB" id="3227279at2"/>
<protein>
    <submittedName>
        <fullName evidence="7">MFS transporter</fullName>
    </submittedName>
</protein>
<evidence type="ECO:0000256" key="3">
    <source>
        <dbReference type="ARBA" id="ARBA00022692"/>
    </source>
</evidence>